<dbReference type="InterPro" id="IPR050114">
    <property type="entry name" value="UPF0173_UPF0282_UlaG_hydrolase"/>
</dbReference>
<reference evidence="1" key="1">
    <citation type="submission" date="2018-05" db="EMBL/GenBank/DDBJ databases">
        <authorList>
            <person name="Lanie J.A."/>
            <person name="Ng W.-L."/>
            <person name="Kazmierczak K.M."/>
            <person name="Andrzejewski T.M."/>
            <person name="Davidsen T.M."/>
            <person name="Wayne K.J."/>
            <person name="Tettelin H."/>
            <person name="Glass J.I."/>
            <person name="Rusch D."/>
            <person name="Podicherti R."/>
            <person name="Tsui H.-C.T."/>
            <person name="Winkler M.E."/>
        </authorList>
    </citation>
    <scope>NUCLEOTIDE SEQUENCE</scope>
</reference>
<dbReference type="InterPro" id="IPR036866">
    <property type="entry name" value="RibonucZ/Hydroxyglut_hydro"/>
</dbReference>
<dbReference type="Gene3D" id="3.60.15.10">
    <property type="entry name" value="Ribonuclease Z/Hydroxyacylglutathione hydrolase-like"/>
    <property type="match status" value="1"/>
</dbReference>
<dbReference type="EMBL" id="UINC01024693">
    <property type="protein sequence ID" value="SVA98844.1"/>
    <property type="molecule type" value="Genomic_DNA"/>
</dbReference>
<dbReference type="SUPFAM" id="SSF56281">
    <property type="entry name" value="Metallo-hydrolase/oxidoreductase"/>
    <property type="match status" value="1"/>
</dbReference>
<proteinExistence type="predicted"/>
<dbReference type="PANTHER" id="PTHR43546">
    <property type="entry name" value="UPF0173 METAL-DEPENDENT HYDROLASE MJ1163-RELATED"/>
    <property type="match status" value="1"/>
</dbReference>
<dbReference type="AlphaFoldDB" id="A0A382ABT6"/>
<feature type="non-terminal residue" evidence="1">
    <location>
        <position position="1"/>
    </location>
</feature>
<accession>A0A382ABT6</accession>
<evidence type="ECO:0008006" key="2">
    <source>
        <dbReference type="Google" id="ProtNLM"/>
    </source>
</evidence>
<organism evidence="1">
    <name type="scientific">marine metagenome</name>
    <dbReference type="NCBI Taxonomy" id="408172"/>
    <lineage>
        <taxon>unclassified sequences</taxon>
        <taxon>metagenomes</taxon>
        <taxon>ecological metagenomes</taxon>
    </lineage>
</organism>
<sequence length="430" mass="49132">VRIRFIGHACFVLEHAGIRILSDPWFGGRVFQDGWDLYSPVTEGADSLVGVDYLWISHEHPDHFHIPTLRAIEPDRRSTMTVLFQQTIDRRVVEFCQGLGFGQIVELAPAWTPLGKGLDVYCASHTEGNSWIAFRTEDKALLNLNDCGMRNLKELSEVKKIVGELDMLMTQFSYANWQGNPDQPELRVSAAIDKLEMVAFQCQSLEPKQVVLFASQMYFCHKENFFMNDEVNLPSTAVSSISENTESKPIVLYNGESMDVGSQHATTASCERYEQDLQNVLASGPWQDSHTESVSISRLEHEVETFLGRLSKDAPWYLRYLLRPAKVFLWDYGHSFSLARTGIKRSEWKESECDVALHSESFLFCLEHRYGLDTLGVSGRMHKPVVGDYRNFYRYFRFGTIAMRGKPVGLRYIYKSVANAILVQLGRREN</sequence>
<name>A0A382ABT6_9ZZZZ</name>
<evidence type="ECO:0000313" key="1">
    <source>
        <dbReference type="EMBL" id="SVA98844.1"/>
    </source>
</evidence>
<gene>
    <name evidence="1" type="ORF">METZ01_LOCUS151698</name>
</gene>
<dbReference type="Pfam" id="PF13483">
    <property type="entry name" value="Lactamase_B_3"/>
    <property type="match status" value="1"/>
</dbReference>
<dbReference type="PANTHER" id="PTHR43546:SF3">
    <property type="entry name" value="UPF0173 METAL-DEPENDENT HYDROLASE MJ1163"/>
    <property type="match status" value="1"/>
</dbReference>
<protein>
    <recommendedName>
        <fullName evidence="2">Metallo-beta-lactamase domain-containing protein</fullName>
    </recommendedName>
</protein>